<feature type="compositionally biased region" description="Low complexity" evidence="1">
    <location>
        <begin position="81"/>
        <end position="95"/>
    </location>
</feature>
<dbReference type="Proteomes" id="UP001472677">
    <property type="component" value="Unassembled WGS sequence"/>
</dbReference>
<organism evidence="2 3">
    <name type="scientific">Hibiscus sabdariffa</name>
    <name type="common">roselle</name>
    <dbReference type="NCBI Taxonomy" id="183260"/>
    <lineage>
        <taxon>Eukaryota</taxon>
        <taxon>Viridiplantae</taxon>
        <taxon>Streptophyta</taxon>
        <taxon>Embryophyta</taxon>
        <taxon>Tracheophyta</taxon>
        <taxon>Spermatophyta</taxon>
        <taxon>Magnoliopsida</taxon>
        <taxon>eudicotyledons</taxon>
        <taxon>Gunneridae</taxon>
        <taxon>Pentapetalae</taxon>
        <taxon>rosids</taxon>
        <taxon>malvids</taxon>
        <taxon>Malvales</taxon>
        <taxon>Malvaceae</taxon>
        <taxon>Malvoideae</taxon>
        <taxon>Hibiscus</taxon>
    </lineage>
</organism>
<protein>
    <submittedName>
        <fullName evidence="2">Uncharacterized protein</fullName>
    </submittedName>
</protein>
<evidence type="ECO:0000256" key="1">
    <source>
        <dbReference type="SAM" id="MobiDB-lite"/>
    </source>
</evidence>
<name>A0ABR2BND2_9ROSI</name>
<feature type="region of interest" description="Disordered" evidence="1">
    <location>
        <begin position="119"/>
        <end position="138"/>
    </location>
</feature>
<sequence>MWVDGVIIPCGHQGGYGRGGGEELVSDGGIERFADNWPEDPIGAIGGDKDNTNDLLNPNPVGSGRKVIGTLPETHEIGKAPLASSLEGASGSSSPKNPRGIKHSLTCINVGNQDISILEKSSNGNDNMDLKRYKGSHG</sequence>
<evidence type="ECO:0000313" key="2">
    <source>
        <dbReference type="EMBL" id="KAK8508508.1"/>
    </source>
</evidence>
<comment type="caution">
    <text evidence="2">The sequence shown here is derived from an EMBL/GenBank/DDBJ whole genome shotgun (WGS) entry which is preliminary data.</text>
</comment>
<reference evidence="2 3" key="1">
    <citation type="journal article" date="2024" name="G3 (Bethesda)">
        <title>Genome assembly of Hibiscus sabdariffa L. provides insights into metabolisms of medicinal natural products.</title>
        <authorList>
            <person name="Kim T."/>
        </authorList>
    </citation>
    <scope>NUCLEOTIDE SEQUENCE [LARGE SCALE GENOMIC DNA]</scope>
    <source>
        <strain evidence="2">TK-2024</strain>
        <tissue evidence="2">Old leaves</tissue>
    </source>
</reference>
<dbReference type="EMBL" id="JBBPBM010000099">
    <property type="protein sequence ID" value="KAK8508508.1"/>
    <property type="molecule type" value="Genomic_DNA"/>
</dbReference>
<accession>A0ABR2BND2</accession>
<proteinExistence type="predicted"/>
<gene>
    <name evidence="2" type="ORF">V6N12_044427</name>
</gene>
<feature type="region of interest" description="Disordered" evidence="1">
    <location>
        <begin position="32"/>
        <end position="103"/>
    </location>
</feature>
<evidence type="ECO:0000313" key="3">
    <source>
        <dbReference type="Proteomes" id="UP001472677"/>
    </source>
</evidence>
<keyword evidence="3" id="KW-1185">Reference proteome</keyword>